<accession>A0A2P2DH38</accession>
<dbReference type="Gene3D" id="3.40.50.1820">
    <property type="entry name" value="alpha/beta hydrolase"/>
    <property type="match status" value="1"/>
</dbReference>
<name>A0A2P2DH38_9LEPT</name>
<evidence type="ECO:0000313" key="2">
    <source>
        <dbReference type="Proteomes" id="UP000245206"/>
    </source>
</evidence>
<evidence type="ECO:0000313" key="1">
    <source>
        <dbReference type="EMBL" id="GBF43953.1"/>
    </source>
</evidence>
<comment type="caution">
    <text evidence="1">The sequence shown here is derived from an EMBL/GenBank/DDBJ whole genome shotgun (WGS) entry which is preliminary data.</text>
</comment>
<organism evidence="1 2">
    <name type="scientific">Leptospira ellinghausenii</name>
    <dbReference type="NCBI Taxonomy" id="1917822"/>
    <lineage>
        <taxon>Bacteria</taxon>
        <taxon>Pseudomonadati</taxon>
        <taxon>Spirochaetota</taxon>
        <taxon>Spirochaetia</taxon>
        <taxon>Leptospirales</taxon>
        <taxon>Leptospiraceae</taxon>
        <taxon>Leptospira</taxon>
    </lineage>
</organism>
<protein>
    <recommendedName>
        <fullName evidence="3">Alpha/beta hydrolase</fullName>
    </recommendedName>
</protein>
<dbReference type="AlphaFoldDB" id="A0A2P2DH38"/>
<sequence>MKPYVLALPLILSYAGLKQKKSLERKEFTLSETGRRSFLFYPKNTDPTSLPGVYIQHGMSAMGIDDQRIIDLAENIASTGHSVILPELPEVKGLKIEETTISNIQNLMLEIYSNKQLFNGNDLGYLSASFSAGMGIIAASRSNTRDKIKSSMLIGGYCNFFEAVPFVFSHYEVDPYAVYVILYNMLHRFERELAEELESVYYEAALDNGLKRTGQNAKTELYLNKSSKLAKEFFDQVHNDRTFRISLAQQVLDTVPEKMPENLSPFYQLEMLSGPVSLLHGKTDPVISAKESEKLALLLKGKGIPYVHRTSTALTHGDSLPLHSQIFGVPALLQTFGSFLHWLDQ</sequence>
<dbReference type="InterPro" id="IPR029058">
    <property type="entry name" value="AB_hydrolase_fold"/>
</dbReference>
<dbReference type="RefSeq" id="WP_108960796.1">
    <property type="nucleotide sequence ID" value="NZ_BFAZ01000009.1"/>
</dbReference>
<dbReference type="OrthoDB" id="111567at2"/>
<dbReference type="Proteomes" id="UP000245206">
    <property type="component" value="Unassembled WGS sequence"/>
</dbReference>
<evidence type="ECO:0008006" key="3">
    <source>
        <dbReference type="Google" id="ProtNLM"/>
    </source>
</evidence>
<dbReference type="EMBL" id="BFAZ01000009">
    <property type="protein sequence ID" value="GBF43953.1"/>
    <property type="molecule type" value="Genomic_DNA"/>
</dbReference>
<proteinExistence type="predicted"/>
<gene>
    <name evidence="1" type="ORF">LPTSP2_32560</name>
</gene>
<dbReference type="SUPFAM" id="SSF53474">
    <property type="entry name" value="alpha/beta-Hydrolases"/>
    <property type="match status" value="1"/>
</dbReference>
<keyword evidence="2" id="KW-1185">Reference proteome</keyword>
<reference evidence="2" key="1">
    <citation type="journal article" date="2019" name="Microbiol. Immunol.">
        <title>Molecular and phenotypic characterization of Leptospira johnsonii sp. nov., Leptospira ellinghausenii sp. nov. and Leptospira ryugenii sp. nov. isolated from soil and water in Japan.</title>
        <authorList>
            <person name="Masuzawa T."/>
            <person name="Saito M."/>
            <person name="Nakao R."/>
            <person name="Nikaido Y."/>
            <person name="Matsumoto M."/>
            <person name="Ogawa M."/>
            <person name="Yokoyama M."/>
            <person name="Hidaka Y."/>
            <person name="Tomita J."/>
            <person name="Sakakibara K."/>
            <person name="Suzuki K."/>
            <person name="Yasuda S."/>
            <person name="Sato H."/>
            <person name="Yamaguchi M."/>
            <person name="Yoshida S.I."/>
            <person name="Koizumi N."/>
            <person name="Kawamura Y."/>
        </authorList>
    </citation>
    <scope>NUCLEOTIDE SEQUENCE [LARGE SCALE GENOMIC DNA]</scope>
    <source>
        <strain evidence="2">E18</strain>
    </source>
</reference>